<organism evidence="2 3">
    <name type="scientific">Phreatobacter aquaticus</name>
    <dbReference type="NCBI Taxonomy" id="2570229"/>
    <lineage>
        <taxon>Bacteria</taxon>
        <taxon>Pseudomonadati</taxon>
        <taxon>Pseudomonadota</taxon>
        <taxon>Alphaproteobacteria</taxon>
        <taxon>Hyphomicrobiales</taxon>
        <taxon>Phreatobacteraceae</taxon>
        <taxon>Phreatobacter</taxon>
    </lineage>
</organism>
<name>A0A4D7QMT8_9HYPH</name>
<accession>A0A4D7QMT8</accession>
<dbReference type="SUPFAM" id="SSF51735">
    <property type="entry name" value="NAD(P)-binding Rossmann-fold domains"/>
    <property type="match status" value="1"/>
</dbReference>
<dbReference type="GO" id="GO:0030497">
    <property type="term" value="P:fatty acid elongation"/>
    <property type="evidence" value="ECO:0007669"/>
    <property type="project" value="TreeGrafter"/>
</dbReference>
<dbReference type="AlphaFoldDB" id="A0A4D7QMT8"/>
<gene>
    <name evidence="2" type="ORF">E8L99_02975</name>
</gene>
<dbReference type="CDD" id="cd05233">
    <property type="entry name" value="SDR_c"/>
    <property type="match status" value="1"/>
</dbReference>
<dbReference type="PANTHER" id="PTHR42760:SF123">
    <property type="entry name" value="OXIDOREDUCTASE"/>
    <property type="match status" value="1"/>
</dbReference>
<dbReference type="KEGG" id="paqt:E8L99_02975"/>
<dbReference type="Pfam" id="PF13561">
    <property type="entry name" value="adh_short_C2"/>
    <property type="match status" value="1"/>
</dbReference>
<protein>
    <submittedName>
        <fullName evidence="2">SDR family oxidoreductase</fullName>
    </submittedName>
</protein>
<dbReference type="Gene3D" id="3.40.50.720">
    <property type="entry name" value="NAD(P)-binding Rossmann-like Domain"/>
    <property type="match status" value="1"/>
</dbReference>
<comment type="similarity">
    <text evidence="1">Belongs to the short-chain dehydrogenases/reductases (SDR) family.</text>
</comment>
<dbReference type="OrthoDB" id="9789398at2"/>
<dbReference type="Proteomes" id="UP000298588">
    <property type="component" value="Chromosome"/>
</dbReference>
<dbReference type="InterPro" id="IPR036291">
    <property type="entry name" value="NAD(P)-bd_dom_sf"/>
</dbReference>
<dbReference type="InterPro" id="IPR020904">
    <property type="entry name" value="Sc_DH/Rdtase_CS"/>
</dbReference>
<evidence type="ECO:0000313" key="2">
    <source>
        <dbReference type="EMBL" id="QCK88595.1"/>
    </source>
</evidence>
<reference evidence="2 3" key="1">
    <citation type="submission" date="2019-04" db="EMBL/GenBank/DDBJ databases">
        <title>Phreatobacter aquaticus sp. nov.</title>
        <authorList>
            <person name="Choi A."/>
            <person name="Baek K."/>
        </authorList>
    </citation>
    <scope>NUCLEOTIDE SEQUENCE [LARGE SCALE GENOMIC DNA]</scope>
    <source>
        <strain evidence="2 3">NMCR1094</strain>
    </source>
</reference>
<proteinExistence type="inferred from homology"/>
<evidence type="ECO:0000313" key="3">
    <source>
        <dbReference type="Proteomes" id="UP000298588"/>
    </source>
</evidence>
<dbReference type="FunFam" id="3.40.50.720:FF:000084">
    <property type="entry name" value="Short-chain dehydrogenase reductase"/>
    <property type="match status" value="1"/>
</dbReference>
<keyword evidence="3" id="KW-1185">Reference proteome</keyword>
<dbReference type="PRINTS" id="PR00081">
    <property type="entry name" value="GDHRDH"/>
</dbReference>
<dbReference type="PANTHER" id="PTHR42760">
    <property type="entry name" value="SHORT-CHAIN DEHYDROGENASES/REDUCTASES FAMILY MEMBER"/>
    <property type="match status" value="1"/>
</dbReference>
<dbReference type="InterPro" id="IPR002347">
    <property type="entry name" value="SDR_fam"/>
</dbReference>
<dbReference type="PROSITE" id="PS00061">
    <property type="entry name" value="ADH_SHORT"/>
    <property type="match status" value="1"/>
</dbReference>
<dbReference type="PRINTS" id="PR00080">
    <property type="entry name" value="SDRFAMILY"/>
</dbReference>
<dbReference type="GO" id="GO:0016616">
    <property type="term" value="F:oxidoreductase activity, acting on the CH-OH group of donors, NAD or NADP as acceptor"/>
    <property type="evidence" value="ECO:0007669"/>
    <property type="project" value="TreeGrafter"/>
</dbReference>
<dbReference type="EMBL" id="CP039865">
    <property type="protein sequence ID" value="QCK88595.1"/>
    <property type="molecule type" value="Genomic_DNA"/>
</dbReference>
<evidence type="ECO:0000256" key="1">
    <source>
        <dbReference type="ARBA" id="ARBA00006484"/>
    </source>
</evidence>
<sequence>MIAITGGASGIGLAAARAAVAKGWHVAVGDRDERALAAAETALGNKATYTGLDVTDEAAVDAWIDAATARGRLAGLVTSAGIGADVPALDTSVDLFRRVHAVNVLGTFLCARAAGRVMRDSGGGSIVTIASVSGVRGSKGRVAYGSSKAAVINMTQGLSTDLARFGIRANAVCPGPIETPMTAEIHDRATRESWLSHVPMRRYGTPDEMATLIAFLLDETQSSYITGQAISADGGFAGAGLPNLDG</sequence>